<keyword evidence="10" id="KW-0418">Kinase</keyword>
<comment type="pathway">
    <text evidence="3">Carbohydrate degradation; glycolysis; D-glyceraldehyde 3-phosphate and glycerone phosphate from D-glucose: step 3/4.</text>
</comment>
<dbReference type="GO" id="GO:0030388">
    <property type="term" value="P:fructose 1,6-bisphosphate metabolic process"/>
    <property type="evidence" value="ECO:0007669"/>
    <property type="project" value="TreeGrafter"/>
</dbReference>
<comment type="caution">
    <text evidence="16">The sequence shown here is derived from an EMBL/GenBank/DDBJ whole genome shotgun (WGS) entry which is preliminary data.</text>
</comment>
<dbReference type="UniPathway" id="UPA00109">
    <property type="reaction ID" value="UER00182"/>
</dbReference>
<evidence type="ECO:0000256" key="14">
    <source>
        <dbReference type="ARBA" id="ARBA00048070"/>
    </source>
</evidence>
<evidence type="ECO:0000256" key="1">
    <source>
        <dbReference type="ARBA" id="ARBA00001946"/>
    </source>
</evidence>
<keyword evidence="7" id="KW-0808">Transferase</keyword>
<keyword evidence="5" id="KW-0963">Cytoplasm</keyword>
<evidence type="ECO:0000256" key="10">
    <source>
        <dbReference type="ARBA" id="ARBA00022777"/>
    </source>
</evidence>
<dbReference type="NCBIfam" id="NF002872">
    <property type="entry name" value="PRK03202.1"/>
    <property type="match status" value="1"/>
</dbReference>
<keyword evidence="11" id="KW-0067">ATP-binding</keyword>
<reference evidence="16" key="1">
    <citation type="journal article" date="2014" name="Front. Microbiol.">
        <title>High frequency of phylogenetically diverse reductive dehalogenase-homologous genes in deep subseafloor sedimentary metagenomes.</title>
        <authorList>
            <person name="Kawai M."/>
            <person name="Futagami T."/>
            <person name="Toyoda A."/>
            <person name="Takaki Y."/>
            <person name="Nishi S."/>
            <person name="Hori S."/>
            <person name="Arai W."/>
            <person name="Tsubouchi T."/>
            <person name="Morono Y."/>
            <person name="Uchiyama I."/>
            <person name="Ito T."/>
            <person name="Fujiyama A."/>
            <person name="Inagaki F."/>
            <person name="Takami H."/>
        </authorList>
    </citation>
    <scope>NUCLEOTIDE SEQUENCE</scope>
    <source>
        <strain evidence="16">Expedition CK06-06</strain>
    </source>
</reference>
<dbReference type="Gene3D" id="3.40.50.460">
    <property type="entry name" value="Phosphofructokinase domain"/>
    <property type="match status" value="1"/>
</dbReference>
<keyword evidence="12" id="KW-0460">Magnesium</keyword>
<dbReference type="SUPFAM" id="SSF53784">
    <property type="entry name" value="Phosphofructokinase"/>
    <property type="match status" value="1"/>
</dbReference>
<comment type="subcellular location">
    <subcellularLocation>
        <location evidence="2">Cytoplasm</location>
    </subcellularLocation>
</comment>
<dbReference type="InterPro" id="IPR000023">
    <property type="entry name" value="Phosphofructokinase_dom"/>
</dbReference>
<evidence type="ECO:0000256" key="2">
    <source>
        <dbReference type="ARBA" id="ARBA00004496"/>
    </source>
</evidence>
<gene>
    <name evidence="16" type="ORF">S12H4_29027</name>
</gene>
<dbReference type="Pfam" id="PF00365">
    <property type="entry name" value="PFK"/>
    <property type="match status" value="1"/>
</dbReference>
<dbReference type="Gene3D" id="3.40.50.450">
    <property type="match status" value="1"/>
</dbReference>
<dbReference type="EMBL" id="BARW01016710">
    <property type="protein sequence ID" value="GAI94215.1"/>
    <property type="molecule type" value="Genomic_DNA"/>
</dbReference>
<dbReference type="InterPro" id="IPR015912">
    <property type="entry name" value="Phosphofructokinase_CS"/>
</dbReference>
<accession>X1U315</accession>
<evidence type="ECO:0000256" key="13">
    <source>
        <dbReference type="ARBA" id="ARBA00023152"/>
    </source>
</evidence>
<evidence type="ECO:0000256" key="9">
    <source>
        <dbReference type="ARBA" id="ARBA00022741"/>
    </source>
</evidence>
<feature type="domain" description="Phosphofructokinase" evidence="15">
    <location>
        <begin position="3"/>
        <end position="214"/>
    </location>
</feature>
<dbReference type="GO" id="GO:0003872">
    <property type="term" value="F:6-phosphofructokinase activity"/>
    <property type="evidence" value="ECO:0007669"/>
    <property type="project" value="UniProtKB-EC"/>
</dbReference>
<evidence type="ECO:0000256" key="7">
    <source>
        <dbReference type="ARBA" id="ARBA00022679"/>
    </source>
</evidence>
<dbReference type="InterPro" id="IPR022953">
    <property type="entry name" value="ATP_PFK"/>
</dbReference>
<dbReference type="GO" id="GO:0061621">
    <property type="term" value="P:canonical glycolysis"/>
    <property type="evidence" value="ECO:0007669"/>
    <property type="project" value="TreeGrafter"/>
</dbReference>
<dbReference type="GO" id="GO:0005524">
    <property type="term" value="F:ATP binding"/>
    <property type="evidence" value="ECO:0007669"/>
    <property type="project" value="UniProtKB-KW"/>
</dbReference>
<keyword evidence="8" id="KW-0479">Metal-binding</keyword>
<organism evidence="16">
    <name type="scientific">marine sediment metagenome</name>
    <dbReference type="NCBI Taxonomy" id="412755"/>
    <lineage>
        <taxon>unclassified sequences</taxon>
        <taxon>metagenomes</taxon>
        <taxon>ecological metagenomes</taxon>
    </lineage>
</organism>
<dbReference type="GO" id="GO:0005945">
    <property type="term" value="C:6-phosphofructokinase complex"/>
    <property type="evidence" value="ECO:0007669"/>
    <property type="project" value="TreeGrafter"/>
</dbReference>
<keyword evidence="6" id="KW-0021">Allosteric enzyme</keyword>
<dbReference type="InterPro" id="IPR035966">
    <property type="entry name" value="PKF_sf"/>
</dbReference>
<dbReference type="FunFam" id="3.40.50.460:FF:000002">
    <property type="entry name" value="ATP-dependent 6-phosphofructokinase"/>
    <property type="match status" value="1"/>
</dbReference>
<evidence type="ECO:0000313" key="16">
    <source>
        <dbReference type="EMBL" id="GAI94215.1"/>
    </source>
</evidence>
<comment type="catalytic activity">
    <reaction evidence="14">
        <text>beta-D-fructose 6-phosphate + ATP = beta-D-fructose 1,6-bisphosphate + ADP + H(+)</text>
        <dbReference type="Rhea" id="RHEA:16109"/>
        <dbReference type="ChEBI" id="CHEBI:15378"/>
        <dbReference type="ChEBI" id="CHEBI:30616"/>
        <dbReference type="ChEBI" id="CHEBI:32966"/>
        <dbReference type="ChEBI" id="CHEBI:57634"/>
        <dbReference type="ChEBI" id="CHEBI:456216"/>
        <dbReference type="EC" id="2.7.1.11"/>
    </reaction>
</comment>
<keyword evidence="9" id="KW-0547">Nucleotide-binding</keyword>
<sequence length="258" mass="27083">FLTKKGQERALDTISSWRIDGIIVIGGNGSLKGAHWLQEQGIPAVGVPASIDNDICGTAMAIGVDTVLNTVVASLNRIRDTAVSHGRAFVVEVMGRNSGYIALMGGLAGGAEIVLIPEVSLSLKEVSALVEQGVAKGKHHSIIVVSEGFTPSGEHQGKKEEEGSAGALVSRYLNDTGTIETRLTILGHLQRGGSPTAFDRILACRLSEAAVDLLAGGVGGVMTALVDQEVKAIPFTELSKEGRNVNLEIYRLVHKLAN</sequence>
<evidence type="ECO:0000256" key="12">
    <source>
        <dbReference type="ARBA" id="ARBA00022842"/>
    </source>
</evidence>
<dbReference type="PRINTS" id="PR00476">
    <property type="entry name" value="PHFRCTKINASE"/>
</dbReference>
<dbReference type="GO" id="GO:0016208">
    <property type="term" value="F:AMP binding"/>
    <property type="evidence" value="ECO:0007669"/>
    <property type="project" value="TreeGrafter"/>
</dbReference>
<dbReference type="GO" id="GO:0070095">
    <property type="term" value="F:fructose-6-phosphate binding"/>
    <property type="evidence" value="ECO:0007669"/>
    <property type="project" value="TreeGrafter"/>
</dbReference>
<keyword evidence="13" id="KW-0324">Glycolysis</keyword>
<comment type="cofactor">
    <cofactor evidence="1">
        <name>Mg(2+)</name>
        <dbReference type="ChEBI" id="CHEBI:18420"/>
    </cofactor>
</comment>
<evidence type="ECO:0000256" key="4">
    <source>
        <dbReference type="ARBA" id="ARBA00012055"/>
    </source>
</evidence>
<evidence type="ECO:0000259" key="15">
    <source>
        <dbReference type="Pfam" id="PF00365"/>
    </source>
</evidence>
<evidence type="ECO:0000256" key="8">
    <source>
        <dbReference type="ARBA" id="ARBA00022723"/>
    </source>
</evidence>
<evidence type="ECO:0000256" key="6">
    <source>
        <dbReference type="ARBA" id="ARBA00022533"/>
    </source>
</evidence>
<feature type="non-terminal residue" evidence="16">
    <location>
        <position position="1"/>
    </location>
</feature>
<dbReference type="GO" id="GO:0042802">
    <property type="term" value="F:identical protein binding"/>
    <property type="evidence" value="ECO:0007669"/>
    <property type="project" value="TreeGrafter"/>
</dbReference>
<evidence type="ECO:0000256" key="11">
    <source>
        <dbReference type="ARBA" id="ARBA00022840"/>
    </source>
</evidence>
<dbReference type="GO" id="GO:0048029">
    <property type="term" value="F:monosaccharide binding"/>
    <property type="evidence" value="ECO:0007669"/>
    <property type="project" value="TreeGrafter"/>
</dbReference>
<evidence type="ECO:0000256" key="3">
    <source>
        <dbReference type="ARBA" id="ARBA00004679"/>
    </source>
</evidence>
<proteinExistence type="predicted"/>
<evidence type="ECO:0000256" key="5">
    <source>
        <dbReference type="ARBA" id="ARBA00022490"/>
    </source>
</evidence>
<protein>
    <recommendedName>
        <fullName evidence="4">6-phosphofructokinase</fullName>
        <ecNumber evidence="4">2.7.1.11</ecNumber>
    </recommendedName>
</protein>
<dbReference type="GO" id="GO:0046872">
    <property type="term" value="F:metal ion binding"/>
    <property type="evidence" value="ECO:0007669"/>
    <property type="project" value="UniProtKB-KW"/>
</dbReference>
<dbReference type="PANTHER" id="PTHR13697">
    <property type="entry name" value="PHOSPHOFRUCTOKINASE"/>
    <property type="match status" value="1"/>
</dbReference>
<dbReference type="GO" id="GO:0006002">
    <property type="term" value="P:fructose 6-phosphate metabolic process"/>
    <property type="evidence" value="ECO:0007669"/>
    <property type="project" value="InterPro"/>
</dbReference>
<dbReference type="EC" id="2.7.1.11" evidence="4"/>
<name>X1U315_9ZZZZ</name>
<dbReference type="PROSITE" id="PS00433">
    <property type="entry name" value="PHOSPHOFRUCTOKINASE"/>
    <property type="match status" value="1"/>
</dbReference>
<dbReference type="PANTHER" id="PTHR13697:SF4">
    <property type="entry name" value="ATP-DEPENDENT 6-PHOSPHOFRUCTOKINASE"/>
    <property type="match status" value="1"/>
</dbReference>
<dbReference type="AlphaFoldDB" id="X1U315"/>